<evidence type="ECO:0000313" key="3">
    <source>
        <dbReference type="Proteomes" id="UP000176185"/>
    </source>
</evidence>
<proteinExistence type="predicted"/>
<keyword evidence="1" id="KW-0472">Membrane</keyword>
<feature type="transmembrane region" description="Helical" evidence="1">
    <location>
        <begin position="36"/>
        <end position="58"/>
    </location>
</feature>
<protein>
    <submittedName>
        <fullName evidence="2">Uncharacterized protein</fullName>
    </submittedName>
</protein>
<keyword evidence="1" id="KW-0812">Transmembrane</keyword>
<evidence type="ECO:0000256" key="1">
    <source>
        <dbReference type="SAM" id="Phobius"/>
    </source>
</evidence>
<dbReference type="Proteomes" id="UP000176185">
    <property type="component" value="Unassembled WGS sequence"/>
</dbReference>
<organism evidence="2 3">
    <name type="scientific">Candidatus Adlerbacteria bacterium RIFCSPLOWO2_01_FULL_51_16</name>
    <dbReference type="NCBI Taxonomy" id="1797243"/>
    <lineage>
        <taxon>Bacteria</taxon>
        <taxon>Candidatus Adleribacteriota</taxon>
    </lineage>
</organism>
<feature type="transmembrane region" description="Helical" evidence="1">
    <location>
        <begin position="5"/>
        <end position="24"/>
    </location>
</feature>
<evidence type="ECO:0000313" key="2">
    <source>
        <dbReference type="EMBL" id="OGC80599.1"/>
    </source>
</evidence>
<comment type="caution">
    <text evidence="2">The sequence shown here is derived from an EMBL/GenBank/DDBJ whole genome shotgun (WGS) entry which is preliminary data.</text>
</comment>
<gene>
    <name evidence="2" type="ORF">A2943_00975</name>
</gene>
<accession>A0A1F4XFZ0</accession>
<reference evidence="2 3" key="1">
    <citation type="journal article" date="2016" name="Nat. Commun.">
        <title>Thousands of microbial genomes shed light on interconnected biogeochemical processes in an aquifer system.</title>
        <authorList>
            <person name="Anantharaman K."/>
            <person name="Brown C.T."/>
            <person name="Hug L.A."/>
            <person name="Sharon I."/>
            <person name="Castelle C.J."/>
            <person name="Probst A.J."/>
            <person name="Thomas B.C."/>
            <person name="Singh A."/>
            <person name="Wilkins M.J."/>
            <person name="Karaoz U."/>
            <person name="Brodie E.L."/>
            <person name="Williams K.H."/>
            <person name="Hubbard S.S."/>
            <person name="Banfield J.F."/>
        </authorList>
    </citation>
    <scope>NUCLEOTIDE SEQUENCE [LARGE SCALE GENOMIC DNA]</scope>
</reference>
<dbReference type="EMBL" id="MEWX01000016">
    <property type="protein sequence ID" value="OGC80599.1"/>
    <property type="molecule type" value="Genomic_DNA"/>
</dbReference>
<sequence>MSKTIFVQVATVVFIIVGLVHLYRAFNGLPVDLMGWMVPVGVSWVVGVAALFLAYSGYRHWR</sequence>
<keyword evidence="1" id="KW-1133">Transmembrane helix</keyword>
<name>A0A1F4XFZ0_9BACT</name>
<dbReference type="AlphaFoldDB" id="A0A1F4XFZ0"/>